<accession>A0A4Q1BVR8</accession>
<evidence type="ECO:0000256" key="2">
    <source>
        <dbReference type="ARBA" id="ARBA00023242"/>
    </source>
</evidence>
<dbReference type="CDD" id="cd00067">
    <property type="entry name" value="GAL4"/>
    <property type="match status" value="1"/>
</dbReference>
<keyword evidence="1" id="KW-0479">Metal-binding</keyword>
<dbReference type="PANTHER" id="PTHR47431:SF1">
    <property type="entry name" value="ZN(II)2CYS6 TRANSCRIPTION FACTOR (EUROFUNG)"/>
    <property type="match status" value="1"/>
</dbReference>
<dbReference type="InterPro" id="IPR036864">
    <property type="entry name" value="Zn2-C6_fun-type_DNA-bd_sf"/>
</dbReference>
<dbReference type="Pfam" id="PF00172">
    <property type="entry name" value="Zn_clus"/>
    <property type="match status" value="1"/>
</dbReference>
<dbReference type="InterPro" id="IPR007219">
    <property type="entry name" value="XnlR_reg_dom"/>
</dbReference>
<feature type="domain" description="Zn(2)-C6 fungal-type" evidence="4">
    <location>
        <begin position="74"/>
        <end position="104"/>
    </location>
</feature>
<feature type="region of interest" description="Disordered" evidence="3">
    <location>
        <begin position="490"/>
        <end position="511"/>
    </location>
</feature>
<gene>
    <name evidence="5" type="ORF">M231_00602</name>
</gene>
<dbReference type="EMBL" id="SDIL01000003">
    <property type="protein sequence ID" value="RXK42243.1"/>
    <property type="molecule type" value="Genomic_DNA"/>
</dbReference>
<comment type="caution">
    <text evidence="5">The sequence shown here is derived from an EMBL/GenBank/DDBJ whole genome shotgun (WGS) entry which is preliminary data.</text>
</comment>
<sequence length="855" mass="94051">MINPLSYVGGSYQPINELNGLPSENMQQQIIHPQKPLPGKTGHDRDKDPEGDGVEANGGHGGVGKWKDGPVKNACLSCRTKKAKCDGTRPICGQCVKKGAECVYVKSRRGGARRKREAMVTPSALQEFLKRLDGLLGIPEFNLAPAPSNMPTDTTNILRRFSSRDEILRCYYNEVHPFLPVMPPRQYMSEVSRWLLPESPFLYAAQTILTLVPHGLDPRPASAESKYIRSRASRELANKTMALIDRMEDPKSRIECVQALSMLSLWEWGCAASPSQSRARSAQAVQIAMELGLHELDRFAIASAGTGVSGGRSMEGVDWKQDMSRRTWWCAYVHQLMSCIVSGASPVLSATDPRIKVNFPVCAVNDNAWPNWILTIQQCATVFALVNNAYYSQQVQSAAWGERPVEMLLEEKIKVHQEMFEIDRQVMELMQEAERTSVIELVPGGEEEVVRNQQLSARLGLAVMHIHIHRHQAFPEVSLFSKRICGLPINTDNNTSTPAPSTNSSNSAKGILHPDMNHINPLLVSSPHHELSYGAANELIANSMINRSISPESNSQHSQAPIQNLAQNQSQKQNPLLSTFYQLSNDMWQPETYPDSLPAPWFSQPNGAASLYAPVEVSPRHLPPLVGYQPVPPLNQSPASSNSHLLSSPADRSRSVSTDGGKKHNKAWGVSSEDKVVAEEANIDSAAIANRTIFPPGVSLARCATAAHTIVRLEVLHRSAVIAMWEGPPKWLPFCACGLVTGAYAFLLLALACQQQTMLLGYPPDHISEEVDALLNNVRVILAGLDAYGVMWAGIEVMAGEVRAALEAAVRLPHDVHAQIMSASISNSSTPPNQREVYNEGGEEMYEYGEYEYDS</sequence>
<feature type="region of interest" description="Disordered" evidence="3">
    <location>
        <begin position="628"/>
        <end position="670"/>
    </location>
</feature>
<dbReference type="GO" id="GO:0006351">
    <property type="term" value="P:DNA-templated transcription"/>
    <property type="evidence" value="ECO:0007669"/>
    <property type="project" value="InterPro"/>
</dbReference>
<dbReference type="CDD" id="cd12148">
    <property type="entry name" value="fungal_TF_MHR"/>
    <property type="match status" value="1"/>
</dbReference>
<dbReference type="VEuPathDB" id="FungiDB:TREMEDRAFT_63184"/>
<dbReference type="Pfam" id="PF04082">
    <property type="entry name" value="Fungal_trans"/>
    <property type="match status" value="1"/>
</dbReference>
<evidence type="ECO:0000259" key="4">
    <source>
        <dbReference type="PROSITE" id="PS50048"/>
    </source>
</evidence>
<feature type="compositionally biased region" description="Low complexity" evidence="3">
    <location>
        <begin position="637"/>
        <end position="650"/>
    </location>
</feature>
<evidence type="ECO:0000256" key="1">
    <source>
        <dbReference type="ARBA" id="ARBA00022723"/>
    </source>
</evidence>
<keyword evidence="6" id="KW-1185">Reference proteome</keyword>
<evidence type="ECO:0000313" key="6">
    <source>
        <dbReference type="Proteomes" id="UP000289152"/>
    </source>
</evidence>
<dbReference type="InParanoid" id="A0A4Q1BVR8"/>
<name>A0A4Q1BVR8_TREME</name>
<evidence type="ECO:0000313" key="5">
    <source>
        <dbReference type="EMBL" id="RXK42243.1"/>
    </source>
</evidence>
<dbReference type="SUPFAM" id="SSF57701">
    <property type="entry name" value="Zn2/Cys6 DNA-binding domain"/>
    <property type="match status" value="1"/>
</dbReference>
<dbReference type="GO" id="GO:0008270">
    <property type="term" value="F:zinc ion binding"/>
    <property type="evidence" value="ECO:0007669"/>
    <property type="project" value="InterPro"/>
</dbReference>
<protein>
    <recommendedName>
        <fullName evidence="4">Zn(2)-C6 fungal-type domain-containing protein</fullName>
    </recommendedName>
</protein>
<dbReference type="GO" id="GO:0003677">
    <property type="term" value="F:DNA binding"/>
    <property type="evidence" value="ECO:0007669"/>
    <property type="project" value="InterPro"/>
</dbReference>
<feature type="region of interest" description="Disordered" evidence="3">
    <location>
        <begin position="33"/>
        <end position="65"/>
    </location>
</feature>
<keyword evidence="2" id="KW-0539">Nucleus</keyword>
<feature type="compositionally biased region" description="Low complexity" evidence="3">
    <location>
        <begin position="490"/>
        <end position="508"/>
    </location>
</feature>
<dbReference type="SMART" id="SM00066">
    <property type="entry name" value="GAL4"/>
    <property type="match status" value="1"/>
</dbReference>
<evidence type="ECO:0000256" key="3">
    <source>
        <dbReference type="SAM" id="MobiDB-lite"/>
    </source>
</evidence>
<feature type="compositionally biased region" description="Basic and acidic residues" evidence="3">
    <location>
        <begin position="41"/>
        <end position="50"/>
    </location>
</feature>
<organism evidence="5 6">
    <name type="scientific">Tremella mesenterica</name>
    <name type="common">Jelly fungus</name>
    <dbReference type="NCBI Taxonomy" id="5217"/>
    <lineage>
        <taxon>Eukaryota</taxon>
        <taxon>Fungi</taxon>
        <taxon>Dikarya</taxon>
        <taxon>Basidiomycota</taxon>
        <taxon>Agaricomycotina</taxon>
        <taxon>Tremellomycetes</taxon>
        <taxon>Tremellales</taxon>
        <taxon>Tremellaceae</taxon>
        <taxon>Tremella</taxon>
    </lineage>
</organism>
<dbReference type="Proteomes" id="UP000289152">
    <property type="component" value="Unassembled WGS sequence"/>
</dbReference>
<dbReference type="PROSITE" id="PS00463">
    <property type="entry name" value="ZN2_CY6_FUNGAL_1"/>
    <property type="match status" value="1"/>
</dbReference>
<dbReference type="PANTHER" id="PTHR47431">
    <property type="entry name" value="ZN(II)2CYS6 TRANSCRIPTION FACTOR (EUROFUNG)-RELATED"/>
    <property type="match status" value="1"/>
</dbReference>
<dbReference type="PROSITE" id="PS50048">
    <property type="entry name" value="ZN2_CY6_FUNGAL_2"/>
    <property type="match status" value="1"/>
</dbReference>
<reference evidence="5 6" key="1">
    <citation type="submission" date="2016-06" db="EMBL/GenBank/DDBJ databases">
        <title>Evolution of pathogenesis and genome organization in the Tremellales.</title>
        <authorList>
            <person name="Cuomo C."/>
            <person name="Litvintseva A."/>
            <person name="Heitman J."/>
            <person name="Chen Y."/>
            <person name="Sun S."/>
            <person name="Springer D."/>
            <person name="Dromer F."/>
            <person name="Young S."/>
            <person name="Zeng Q."/>
            <person name="Chapman S."/>
            <person name="Gujja S."/>
            <person name="Saif S."/>
            <person name="Birren B."/>
        </authorList>
    </citation>
    <scope>NUCLEOTIDE SEQUENCE [LARGE SCALE GENOMIC DNA]</scope>
    <source>
        <strain evidence="5 6">ATCC 28783</strain>
    </source>
</reference>
<dbReference type="Gene3D" id="4.10.240.10">
    <property type="entry name" value="Zn(2)-C6 fungal-type DNA-binding domain"/>
    <property type="match status" value="1"/>
</dbReference>
<dbReference type="AlphaFoldDB" id="A0A4Q1BVR8"/>
<dbReference type="OrthoDB" id="39175at2759"/>
<dbReference type="GO" id="GO:0000981">
    <property type="term" value="F:DNA-binding transcription factor activity, RNA polymerase II-specific"/>
    <property type="evidence" value="ECO:0007669"/>
    <property type="project" value="InterPro"/>
</dbReference>
<dbReference type="STRING" id="5217.A0A4Q1BVR8"/>
<dbReference type="InterPro" id="IPR001138">
    <property type="entry name" value="Zn2Cys6_DnaBD"/>
</dbReference>
<proteinExistence type="predicted"/>